<dbReference type="EMBL" id="JAERQM010000007">
    <property type="protein sequence ID" value="MBU8546382.1"/>
    <property type="molecule type" value="Genomic_DNA"/>
</dbReference>
<reference evidence="1 2" key="1">
    <citation type="submission" date="2021-01" db="EMBL/GenBank/DDBJ databases">
        <title>Roseomonas sp. nov, a bacterium isolated from an oil production mixture in Yumen Oilfield.</title>
        <authorList>
            <person name="Wu D."/>
        </authorList>
    </citation>
    <scope>NUCLEOTIDE SEQUENCE [LARGE SCALE GENOMIC DNA]</scope>
    <source>
        <strain evidence="1 2">ROY-5-3</strain>
    </source>
</reference>
<gene>
    <name evidence="1" type="ORF">JJQ90_21860</name>
</gene>
<sequence length="198" mass="21398">MSLAALLGAAAPAAAMTTRDRDWFVTAYRGQWMSPRGLIGGDFDVQDAHFTSLAVSHVLLPELRLDLPLLGRLLDGGSLELEGQLGLHAGLQHHTEATLALAWRSPDLSLPGPMRLNLAVAEGVSYALARPAHEGAVNGLRRRKFLNYLAFEAEFTHAALPDLALVPRLHHRSGIFGVIAPQRSGSDFIGLGLRMTLR</sequence>
<accession>A0ABS6HCC7</accession>
<comment type="caution">
    <text evidence="1">The sequence shown here is derived from an EMBL/GenBank/DDBJ whole genome shotgun (WGS) entry which is preliminary data.</text>
</comment>
<evidence type="ECO:0000313" key="2">
    <source>
        <dbReference type="Proteomes" id="UP000689967"/>
    </source>
</evidence>
<name>A0ABS6HCC7_9PROT</name>
<evidence type="ECO:0000313" key="1">
    <source>
        <dbReference type="EMBL" id="MBU8546382.1"/>
    </source>
</evidence>
<evidence type="ECO:0008006" key="3">
    <source>
        <dbReference type="Google" id="ProtNLM"/>
    </source>
</evidence>
<organism evidence="1 2">
    <name type="scientific">Falsiroseomonas oleicola</name>
    <dbReference type="NCBI Taxonomy" id="2801474"/>
    <lineage>
        <taxon>Bacteria</taxon>
        <taxon>Pseudomonadati</taxon>
        <taxon>Pseudomonadota</taxon>
        <taxon>Alphaproteobacteria</taxon>
        <taxon>Acetobacterales</taxon>
        <taxon>Roseomonadaceae</taxon>
        <taxon>Falsiroseomonas</taxon>
    </lineage>
</organism>
<dbReference type="RefSeq" id="WP_216878394.1">
    <property type="nucleotide sequence ID" value="NZ_JAERQM010000007.1"/>
</dbReference>
<proteinExistence type="predicted"/>
<protein>
    <recommendedName>
        <fullName evidence="3">Cellulose biosynthesis protein BcsS</fullName>
    </recommendedName>
</protein>
<keyword evidence="2" id="KW-1185">Reference proteome</keyword>
<dbReference type="Proteomes" id="UP000689967">
    <property type="component" value="Unassembled WGS sequence"/>
</dbReference>